<evidence type="ECO:0000313" key="3">
    <source>
        <dbReference type="Proteomes" id="UP000435802"/>
    </source>
</evidence>
<proteinExistence type="predicted"/>
<accession>A0A6N8SHZ8</accession>
<organism evidence="2 3">
    <name type="scientific">Shinella kummerowiae</name>
    <dbReference type="NCBI Taxonomy" id="417745"/>
    <lineage>
        <taxon>Bacteria</taxon>
        <taxon>Pseudomonadati</taxon>
        <taxon>Pseudomonadota</taxon>
        <taxon>Alphaproteobacteria</taxon>
        <taxon>Hyphomicrobiales</taxon>
        <taxon>Rhizobiaceae</taxon>
        <taxon>Shinella</taxon>
    </lineage>
</organism>
<dbReference type="AlphaFoldDB" id="A0A6N8SHZ8"/>
<dbReference type="InterPro" id="IPR054189">
    <property type="entry name" value="DUF6894"/>
</dbReference>
<dbReference type="OrthoDB" id="8021130at2"/>
<evidence type="ECO:0000259" key="1">
    <source>
        <dbReference type="Pfam" id="PF21834"/>
    </source>
</evidence>
<dbReference type="EMBL" id="WUMK01000011">
    <property type="protein sequence ID" value="MXN48704.1"/>
    <property type="molecule type" value="Genomic_DNA"/>
</dbReference>
<evidence type="ECO:0000313" key="2">
    <source>
        <dbReference type="EMBL" id="MXN48704.1"/>
    </source>
</evidence>
<feature type="domain" description="DUF6894" evidence="1">
    <location>
        <begin position="4"/>
        <end position="71"/>
    </location>
</feature>
<reference evidence="2 3" key="1">
    <citation type="submission" date="2019-12" db="EMBL/GenBank/DDBJ databases">
        <title>Shinella kummerowiae sp. nov., a symbiotic bacterium isolated from root nodules of the herbal legume Kummerowia stipulacea.</title>
        <authorList>
            <person name="Gao J."/>
        </authorList>
    </citation>
    <scope>NUCLEOTIDE SEQUENCE [LARGE SCALE GENOMIC DNA]</scope>
    <source>
        <strain evidence="2 3">CCBAU 25048</strain>
    </source>
</reference>
<dbReference type="RefSeq" id="WP_160862188.1">
    <property type="nucleotide sequence ID" value="NZ_WUMK01000011.1"/>
</dbReference>
<name>A0A6N8SHZ8_9HYPH</name>
<comment type="caution">
    <text evidence="2">The sequence shown here is derived from an EMBL/GenBank/DDBJ whole genome shotgun (WGS) entry which is preliminary data.</text>
</comment>
<dbReference type="Proteomes" id="UP000435802">
    <property type="component" value="Unassembled WGS sequence"/>
</dbReference>
<sequence>MPKYYFHIRNGDELEVDDIGTDFASLELAVGDAKLAAREMIAELLMAGEVVDGQQFEIADTGGDVLATVPFQSVLRLH</sequence>
<gene>
    <name evidence="2" type="ORF">GR138_26245</name>
</gene>
<keyword evidence="3" id="KW-1185">Reference proteome</keyword>
<protein>
    <recommendedName>
        <fullName evidence="1">DUF6894 domain-containing protein</fullName>
    </recommendedName>
</protein>
<dbReference type="Pfam" id="PF21834">
    <property type="entry name" value="DUF6894"/>
    <property type="match status" value="1"/>
</dbReference>